<dbReference type="InterPro" id="IPR000620">
    <property type="entry name" value="EamA_dom"/>
</dbReference>
<dbReference type="RefSeq" id="WP_114350307.1">
    <property type="nucleotide sequence ID" value="NZ_QPJL01000021.1"/>
</dbReference>
<feature type="domain" description="EamA" evidence="7">
    <location>
        <begin position="25"/>
        <end position="157"/>
    </location>
</feature>
<evidence type="ECO:0000259" key="7">
    <source>
        <dbReference type="Pfam" id="PF00892"/>
    </source>
</evidence>
<comment type="caution">
    <text evidence="8">The sequence shown here is derived from an EMBL/GenBank/DDBJ whole genome shotgun (WGS) entry which is preliminary data.</text>
</comment>
<dbReference type="Pfam" id="PF00892">
    <property type="entry name" value="EamA"/>
    <property type="match status" value="2"/>
</dbReference>
<evidence type="ECO:0000256" key="2">
    <source>
        <dbReference type="ARBA" id="ARBA00007362"/>
    </source>
</evidence>
<dbReference type="OrthoDB" id="5812248at2"/>
<evidence type="ECO:0000256" key="6">
    <source>
        <dbReference type="SAM" id="Phobius"/>
    </source>
</evidence>
<organism evidence="8 9">
    <name type="scientific">Paracoccus lutimaris</name>
    <dbReference type="NCBI Taxonomy" id="1490030"/>
    <lineage>
        <taxon>Bacteria</taxon>
        <taxon>Pseudomonadati</taxon>
        <taxon>Pseudomonadota</taxon>
        <taxon>Alphaproteobacteria</taxon>
        <taxon>Rhodobacterales</taxon>
        <taxon>Paracoccaceae</taxon>
        <taxon>Paracoccus</taxon>
    </lineage>
</organism>
<feature type="transmembrane region" description="Helical" evidence="6">
    <location>
        <begin position="113"/>
        <end position="134"/>
    </location>
</feature>
<dbReference type="SUPFAM" id="SSF103481">
    <property type="entry name" value="Multidrug resistance efflux transporter EmrE"/>
    <property type="match status" value="2"/>
</dbReference>
<dbReference type="InterPro" id="IPR037185">
    <property type="entry name" value="EmrE-like"/>
</dbReference>
<feature type="transmembrane region" description="Helical" evidence="6">
    <location>
        <begin position="201"/>
        <end position="221"/>
    </location>
</feature>
<dbReference type="InterPro" id="IPR050638">
    <property type="entry name" value="AA-Vitamin_Transporters"/>
</dbReference>
<evidence type="ECO:0000256" key="4">
    <source>
        <dbReference type="ARBA" id="ARBA00022989"/>
    </source>
</evidence>
<feature type="transmembrane region" description="Helical" evidence="6">
    <location>
        <begin position="141"/>
        <end position="158"/>
    </location>
</feature>
<feature type="transmembrane region" description="Helical" evidence="6">
    <location>
        <begin position="233"/>
        <end position="254"/>
    </location>
</feature>
<comment type="similarity">
    <text evidence="2">Belongs to the EamA transporter family.</text>
</comment>
<feature type="transmembrane region" description="Helical" evidence="6">
    <location>
        <begin position="53"/>
        <end position="75"/>
    </location>
</feature>
<feature type="domain" description="EamA" evidence="7">
    <location>
        <begin position="173"/>
        <end position="308"/>
    </location>
</feature>
<dbReference type="AlphaFoldDB" id="A0A368YL02"/>
<dbReference type="EMBL" id="QPJL01000021">
    <property type="protein sequence ID" value="RCW79996.1"/>
    <property type="molecule type" value="Genomic_DNA"/>
</dbReference>
<feature type="transmembrane region" description="Helical" evidence="6">
    <location>
        <begin position="27"/>
        <end position="47"/>
    </location>
</feature>
<keyword evidence="4 6" id="KW-1133">Transmembrane helix</keyword>
<dbReference type="PANTHER" id="PTHR32322:SF2">
    <property type="entry name" value="EAMA DOMAIN-CONTAINING PROTEIN"/>
    <property type="match status" value="1"/>
</dbReference>
<evidence type="ECO:0000313" key="9">
    <source>
        <dbReference type="Proteomes" id="UP000253345"/>
    </source>
</evidence>
<sequence length="310" mass="32793">MAEAVTRSAARAQGVPHTRRESLRGHAAMLAFSVLIAGSFSLGARVANLIDPVAITALRFVLASVAVAVFAQIAGPGLPRRAFAAPWRYLVLGGLYAIYFVLMFEGLKTALPVPAAAVFALTPLMAAGFGWLVLRQITGPRMALALAMGGIGSLWVIFRGDLSALARMEFGRGEAIYLVGCAAHALYTPMVRRLNRGESPVVSTFATLVAGSVILLVWGWGAIRATDWANMPAIVWITLVYVAIFATAATVVLVQYAALRLPSAKVMAYTYLTPVWVILLEALLTGGLPGLIVLPGIAAIVLALVLLLKD</sequence>
<evidence type="ECO:0000256" key="5">
    <source>
        <dbReference type="ARBA" id="ARBA00023136"/>
    </source>
</evidence>
<comment type="subcellular location">
    <subcellularLocation>
        <location evidence="1">Membrane</location>
        <topology evidence="1">Multi-pass membrane protein</topology>
    </subcellularLocation>
</comment>
<evidence type="ECO:0000256" key="1">
    <source>
        <dbReference type="ARBA" id="ARBA00004141"/>
    </source>
</evidence>
<keyword evidence="5 6" id="KW-0472">Membrane</keyword>
<protein>
    <submittedName>
        <fullName evidence="8">EamA-like transporter family protein</fullName>
    </submittedName>
</protein>
<dbReference type="PANTHER" id="PTHR32322">
    <property type="entry name" value="INNER MEMBRANE TRANSPORTER"/>
    <property type="match status" value="1"/>
</dbReference>
<dbReference type="GO" id="GO:0016020">
    <property type="term" value="C:membrane"/>
    <property type="evidence" value="ECO:0007669"/>
    <property type="project" value="UniProtKB-SubCell"/>
</dbReference>
<accession>A0A368YL02</accession>
<feature type="transmembrane region" description="Helical" evidence="6">
    <location>
        <begin position="87"/>
        <end position="107"/>
    </location>
</feature>
<keyword evidence="9" id="KW-1185">Reference proteome</keyword>
<evidence type="ECO:0000313" key="8">
    <source>
        <dbReference type="EMBL" id="RCW79996.1"/>
    </source>
</evidence>
<feature type="transmembrane region" description="Helical" evidence="6">
    <location>
        <begin position="290"/>
        <end position="308"/>
    </location>
</feature>
<feature type="transmembrane region" description="Helical" evidence="6">
    <location>
        <begin position="266"/>
        <end position="284"/>
    </location>
</feature>
<dbReference type="Proteomes" id="UP000253345">
    <property type="component" value="Unassembled WGS sequence"/>
</dbReference>
<name>A0A368YL02_9RHOB</name>
<reference evidence="8 9" key="1">
    <citation type="submission" date="2018-07" db="EMBL/GenBank/DDBJ databases">
        <title>Genomic Encyclopedia of Type Strains, Phase III (KMG-III): the genomes of soil and plant-associated and newly described type strains.</title>
        <authorList>
            <person name="Whitman W."/>
        </authorList>
    </citation>
    <scope>NUCLEOTIDE SEQUENCE [LARGE SCALE GENOMIC DNA]</scope>
    <source>
        <strain evidence="8 9">CECT 8525</strain>
    </source>
</reference>
<gene>
    <name evidence="8" type="ORF">DFP89_12126</name>
</gene>
<keyword evidence="3 6" id="KW-0812">Transmembrane</keyword>
<evidence type="ECO:0000256" key="3">
    <source>
        <dbReference type="ARBA" id="ARBA00022692"/>
    </source>
</evidence>
<proteinExistence type="inferred from homology"/>